<protein>
    <submittedName>
        <fullName evidence="2">Molybdopterin-guanine dinucleotide biosynthesis protein B</fullName>
    </submittedName>
</protein>
<dbReference type="NCBIfam" id="TIGR00176">
    <property type="entry name" value="mobB"/>
    <property type="match status" value="1"/>
</dbReference>
<dbReference type="AlphaFoldDB" id="A0A6P1T6V0"/>
<dbReference type="PANTHER" id="PTHR40072">
    <property type="entry name" value="MOLYBDOPTERIN-GUANINE DINUCLEOTIDE BIOSYNTHESIS ADAPTER PROTEIN-RELATED"/>
    <property type="match status" value="1"/>
</dbReference>
<dbReference type="KEGG" id="amaq:GO499_18385"/>
<dbReference type="Gene3D" id="3.40.50.300">
    <property type="entry name" value="P-loop containing nucleotide triphosphate hydrolases"/>
    <property type="match status" value="1"/>
</dbReference>
<proteinExistence type="predicted"/>
<dbReference type="Pfam" id="PF03205">
    <property type="entry name" value="MobB"/>
    <property type="match status" value="1"/>
</dbReference>
<dbReference type="GO" id="GO:0005525">
    <property type="term" value="F:GTP binding"/>
    <property type="evidence" value="ECO:0007669"/>
    <property type="project" value="InterPro"/>
</dbReference>
<dbReference type="InterPro" id="IPR004435">
    <property type="entry name" value="MobB_dom"/>
</dbReference>
<accession>A0A6P1T6V0</accession>
<keyword evidence="3" id="KW-1185">Reference proteome</keyword>
<gene>
    <name evidence="2" type="primary">mobB</name>
    <name evidence="2" type="ORF">GO499_18385</name>
</gene>
<dbReference type="EMBL" id="CP046620">
    <property type="protein sequence ID" value="QHQ37009.1"/>
    <property type="molecule type" value="Genomic_DNA"/>
</dbReference>
<dbReference type="InterPro" id="IPR052539">
    <property type="entry name" value="MGD_biosynthesis_adapter"/>
</dbReference>
<dbReference type="PANTHER" id="PTHR40072:SF1">
    <property type="entry name" value="MOLYBDOPTERIN-GUANINE DINUCLEOTIDE BIOSYNTHESIS ADAPTER PROTEIN"/>
    <property type="match status" value="1"/>
</dbReference>
<sequence>MKLYGITGWKDQGKTTLVSALVQHFTAAGLTVSTIKHAHHAFDVDQPGRDSHRHREAGAAEVILASRKRFALMHEIRDEAEWELPELIGKLSPVDLVLIEGYKNAPHPKIEVYREDRGRQPIALTNPSIRAVAGAAPGHDLRQPVFPLDDIAAIAAFIRDDAQ</sequence>
<name>A0A6P1T6V0_9RHOB</name>
<feature type="domain" description="Molybdopterin-guanine dinucleotide biosynthesis protein B (MobB)" evidence="1">
    <location>
        <begin position="5"/>
        <end position="133"/>
    </location>
</feature>
<organism evidence="2 3">
    <name type="scientific">Algicella marina</name>
    <dbReference type="NCBI Taxonomy" id="2683284"/>
    <lineage>
        <taxon>Bacteria</taxon>
        <taxon>Pseudomonadati</taxon>
        <taxon>Pseudomonadota</taxon>
        <taxon>Alphaproteobacteria</taxon>
        <taxon>Rhodobacterales</taxon>
        <taxon>Paracoccaceae</taxon>
        <taxon>Algicella</taxon>
    </lineage>
</organism>
<dbReference type="SUPFAM" id="SSF52540">
    <property type="entry name" value="P-loop containing nucleoside triphosphate hydrolases"/>
    <property type="match status" value="1"/>
</dbReference>
<evidence type="ECO:0000313" key="2">
    <source>
        <dbReference type="EMBL" id="QHQ37009.1"/>
    </source>
</evidence>
<reference evidence="2 3" key="1">
    <citation type="submission" date="2019-12" db="EMBL/GenBank/DDBJ databases">
        <title>Complete genome sequence of Algicella marina strain 9Alg 56(T) isolated from the red alga Tichocarpus crinitus.</title>
        <authorList>
            <person name="Kim S.-G."/>
            <person name="Nedashkovskaya O.I."/>
        </authorList>
    </citation>
    <scope>NUCLEOTIDE SEQUENCE [LARGE SCALE GENOMIC DNA]</scope>
    <source>
        <strain evidence="2 3">9Alg 56</strain>
    </source>
</reference>
<dbReference type="InterPro" id="IPR027417">
    <property type="entry name" value="P-loop_NTPase"/>
</dbReference>
<dbReference type="CDD" id="cd03116">
    <property type="entry name" value="MobB"/>
    <property type="match status" value="1"/>
</dbReference>
<dbReference type="GO" id="GO:0006777">
    <property type="term" value="P:Mo-molybdopterin cofactor biosynthetic process"/>
    <property type="evidence" value="ECO:0007669"/>
    <property type="project" value="InterPro"/>
</dbReference>
<dbReference type="RefSeq" id="WP_161863551.1">
    <property type="nucleotide sequence ID" value="NZ_CP046620.1"/>
</dbReference>
<dbReference type="Proteomes" id="UP000464495">
    <property type="component" value="Chromosome"/>
</dbReference>
<evidence type="ECO:0000259" key="1">
    <source>
        <dbReference type="Pfam" id="PF03205"/>
    </source>
</evidence>
<evidence type="ECO:0000313" key="3">
    <source>
        <dbReference type="Proteomes" id="UP000464495"/>
    </source>
</evidence>